<dbReference type="CDD" id="cd02440">
    <property type="entry name" value="AdoMet_MTases"/>
    <property type="match status" value="1"/>
</dbReference>
<evidence type="ECO:0000313" key="1">
    <source>
        <dbReference type="EMBL" id="KAF1815269.1"/>
    </source>
</evidence>
<dbReference type="GO" id="GO:0032259">
    <property type="term" value="P:methylation"/>
    <property type="evidence" value="ECO:0007669"/>
    <property type="project" value="UniProtKB-KW"/>
</dbReference>
<keyword evidence="1 3" id="KW-0489">Methyltransferase</keyword>
<dbReference type="OrthoDB" id="2013972at2759"/>
<dbReference type="RefSeq" id="XP_033536900.1">
    <property type="nucleotide sequence ID" value="XM_033681111.1"/>
</dbReference>
<sequence>MASQDLEVDEYASDSAYTGNDDSIYTSIASSIRSYRHEHGRTYHAFKDGAYFMPNDEKENDRLDMQHAMFVKTIDGKLQLAPIGEVHNVLDIGTGTGIWAVDFADQHPSAQVTGTDLSPIQPQFVPLNLTFLVDDAEDEWVFDNKFDFIHARMMCGSFADWPKFIQRTFDWLEPGGYVEIQDIGMPFKSDDDTLNPDTALWKWSDMLIRSGEVIGRPLNHCGHLTKWMEDAGFVDVVEVVKKWPQNPWAKDPEMKELGLWNMANMLEGIHGLSMRPFVGALGMTPDEVEVFLTDVRKDVKNPRIHSYWVMYYVYGRRPA</sequence>
<dbReference type="Proteomes" id="UP000504638">
    <property type="component" value="Unplaced"/>
</dbReference>
<organism evidence="1">
    <name type="scientific">Eremomyces bilateralis CBS 781.70</name>
    <dbReference type="NCBI Taxonomy" id="1392243"/>
    <lineage>
        <taxon>Eukaryota</taxon>
        <taxon>Fungi</taxon>
        <taxon>Dikarya</taxon>
        <taxon>Ascomycota</taxon>
        <taxon>Pezizomycotina</taxon>
        <taxon>Dothideomycetes</taxon>
        <taxon>Dothideomycetes incertae sedis</taxon>
        <taxon>Eremomycetales</taxon>
        <taxon>Eremomycetaceae</taxon>
        <taxon>Eremomyces</taxon>
    </lineage>
</organism>
<gene>
    <name evidence="1 3" type="ORF">P152DRAFT_471885</name>
</gene>
<reference evidence="3" key="3">
    <citation type="submission" date="2025-04" db="UniProtKB">
        <authorList>
            <consortium name="RefSeq"/>
        </authorList>
    </citation>
    <scope>IDENTIFICATION</scope>
    <source>
        <strain evidence="3">CBS 781.70</strain>
    </source>
</reference>
<reference evidence="3" key="2">
    <citation type="submission" date="2020-04" db="EMBL/GenBank/DDBJ databases">
        <authorList>
            <consortium name="NCBI Genome Project"/>
        </authorList>
    </citation>
    <scope>NUCLEOTIDE SEQUENCE</scope>
    <source>
        <strain evidence="3">CBS 781.70</strain>
    </source>
</reference>
<reference evidence="1 3" key="1">
    <citation type="submission" date="2020-01" db="EMBL/GenBank/DDBJ databases">
        <authorList>
            <consortium name="DOE Joint Genome Institute"/>
            <person name="Haridas S."/>
            <person name="Albert R."/>
            <person name="Binder M."/>
            <person name="Bloem J."/>
            <person name="Labutti K."/>
            <person name="Salamov A."/>
            <person name="Andreopoulos B."/>
            <person name="Baker S.E."/>
            <person name="Barry K."/>
            <person name="Bills G."/>
            <person name="Bluhm B.H."/>
            <person name="Cannon C."/>
            <person name="Castanera R."/>
            <person name="Culley D.E."/>
            <person name="Daum C."/>
            <person name="Ezra D."/>
            <person name="Gonzalez J.B."/>
            <person name="Henrissat B."/>
            <person name="Kuo A."/>
            <person name="Liang C."/>
            <person name="Lipzen A."/>
            <person name="Lutzoni F."/>
            <person name="Magnuson J."/>
            <person name="Mondo S."/>
            <person name="Nolan M."/>
            <person name="Ohm R."/>
            <person name="Pangilinan J."/>
            <person name="Park H.-J."/>
            <person name="Ramirez L."/>
            <person name="Alfaro M."/>
            <person name="Sun H."/>
            <person name="Tritt A."/>
            <person name="Yoshinaga Y."/>
            <person name="Zwiers L.-H."/>
            <person name="Turgeon B.G."/>
            <person name="Goodwin S.B."/>
            <person name="Spatafora J.W."/>
            <person name="Crous P.W."/>
            <person name="Grigoriev I.V."/>
        </authorList>
    </citation>
    <scope>NUCLEOTIDE SEQUENCE</scope>
    <source>
        <strain evidence="1 3">CBS 781.70</strain>
    </source>
</reference>
<accession>A0A6G1GBP7</accession>
<evidence type="ECO:0000313" key="2">
    <source>
        <dbReference type="Proteomes" id="UP000504638"/>
    </source>
</evidence>
<dbReference type="InterPro" id="IPR029063">
    <property type="entry name" value="SAM-dependent_MTases_sf"/>
</dbReference>
<evidence type="ECO:0000313" key="3">
    <source>
        <dbReference type="RefSeq" id="XP_033536900.1"/>
    </source>
</evidence>
<dbReference type="EMBL" id="ML975152">
    <property type="protein sequence ID" value="KAF1815269.1"/>
    <property type="molecule type" value="Genomic_DNA"/>
</dbReference>
<dbReference type="SUPFAM" id="SSF53335">
    <property type="entry name" value="S-adenosyl-L-methionine-dependent methyltransferases"/>
    <property type="match status" value="1"/>
</dbReference>
<dbReference type="GeneID" id="54421681"/>
<dbReference type="PANTHER" id="PTHR43591">
    <property type="entry name" value="METHYLTRANSFERASE"/>
    <property type="match status" value="1"/>
</dbReference>
<keyword evidence="2" id="KW-1185">Reference proteome</keyword>
<proteinExistence type="predicted"/>
<dbReference type="GO" id="GO:0008168">
    <property type="term" value="F:methyltransferase activity"/>
    <property type="evidence" value="ECO:0007669"/>
    <property type="project" value="UniProtKB-KW"/>
</dbReference>
<dbReference type="PANTHER" id="PTHR43591:SF102">
    <property type="entry name" value="S-ADENOSYL-L-METHIONINE-DEPENDENT METHYLTRANSFERASE"/>
    <property type="match status" value="1"/>
</dbReference>
<name>A0A6G1GBP7_9PEZI</name>
<dbReference type="AlphaFoldDB" id="A0A6G1GBP7"/>
<protein>
    <submittedName>
        <fullName evidence="1 3">S-adenosyl-L-methionine-dependent methyltransferase</fullName>
    </submittedName>
</protein>
<keyword evidence="1" id="KW-0808">Transferase</keyword>
<dbReference type="Pfam" id="PF13489">
    <property type="entry name" value="Methyltransf_23"/>
    <property type="match status" value="1"/>
</dbReference>
<dbReference type="Gene3D" id="3.40.50.150">
    <property type="entry name" value="Vaccinia Virus protein VP39"/>
    <property type="match status" value="1"/>
</dbReference>